<dbReference type="CDD" id="cd00093">
    <property type="entry name" value="HTH_XRE"/>
    <property type="match status" value="1"/>
</dbReference>
<evidence type="ECO:0000313" key="3">
    <source>
        <dbReference type="Proteomes" id="UP000272412"/>
    </source>
</evidence>
<dbReference type="Pfam" id="PF13413">
    <property type="entry name" value="HTH_25"/>
    <property type="match status" value="1"/>
</dbReference>
<dbReference type="InterPro" id="IPR010982">
    <property type="entry name" value="Lambda_DNA-bd_dom_sf"/>
</dbReference>
<dbReference type="OrthoDB" id="8561330at2"/>
<dbReference type="GO" id="GO:0003677">
    <property type="term" value="F:DNA binding"/>
    <property type="evidence" value="ECO:0007669"/>
    <property type="project" value="InterPro"/>
</dbReference>
<dbReference type="SMART" id="SM00530">
    <property type="entry name" value="HTH_XRE"/>
    <property type="match status" value="1"/>
</dbReference>
<gene>
    <name evidence="2" type="ORF">EGK74_07235</name>
</gene>
<dbReference type="SUPFAM" id="SSF47413">
    <property type="entry name" value="lambda repressor-like DNA-binding domains"/>
    <property type="match status" value="1"/>
</dbReference>
<dbReference type="Pfam" id="PF13464">
    <property type="entry name" value="RodZ_C"/>
    <property type="match status" value="1"/>
</dbReference>
<dbReference type="PANTHER" id="PTHR34475">
    <property type="match status" value="1"/>
</dbReference>
<dbReference type="InterPro" id="IPR025194">
    <property type="entry name" value="RodZ-like_C"/>
</dbReference>
<dbReference type="InterPro" id="IPR001387">
    <property type="entry name" value="Cro/C1-type_HTH"/>
</dbReference>
<name>A0A3N4MUK1_9NEIS</name>
<dbReference type="EMBL" id="RPFL01000017">
    <property type="protein sequence ID" value="RPD86918.1"/>
    <property type="molecule type" value="Genomic_DNA"/>
</dbReference>
<keyword evidence="3" id="KW-1185">Reference proteome</keyword>
<protein>
    <submittedName>
        <fullName evidence="2">Helix-turn-helix domain-containing protein</fullName>
    </submittedName>
</protein>
<dbReference type="InterPro" id="IPR050400">
    <property type="entry name" value="Bact_Cytoskel_RodZ"/>
</dbReference>
<feature type="domain" description="HTH cro/C1-type" evidence="1">
    <location>
        <begin position="21"/>
        <end position="81"/>
    </location>
</feature>
<reference evidence="2 3" key="1">
    <citation type="submission" date="2018-11" db="EMBL/GenBank/DDBJ databases">
        <title>Neisseria weixii sp. nov. isolated from the rectal contents of plateau pika (Ochotona cruzoniae).</title>
        <authorList>
            <person name="Zhang G."/>
        </authorList>
    </citation>
    <scope>NUCLEOTIDE SEQUENCE [LARGE SCALE GENOMIC DNA]</scope>
    <source>
        <strain evidence="2 3">10009</strain>
    </source>
</reference>
<dbReference type="PANTHER" id="PTHR34475:SF1">
    <property type="entry name" value="CYTOSKELETON PROTEIN RODZ"/>
    <property type="match status" value="1"/>
</dbReference>
<evidence type="ECO:0000259" key="1">
    <source>
        <dbReference type="PROSITE" id="PS50943"/>
    </source>
</evidence>
<dbReference type="RefSeq" id="WP_123804247.1">
    <property type="nucleotide sequence ID" value="NZ_RPFL01000017.1"/>
</dbReference>
<dbReference type="Gene3D" id="1.10.260.40">
    <property type="entry name" value="lambda repressor-like DNA-binding domains"/>
    <property type="match status" value="1"/>
</dbReference>
<dbReference type="Proteomes" id="UP000272412">
    <property type="component" value="Unassembled WGS sequence"/>
</dbReference>
<dbReference type="PROSITE" id="PS50943">
    <property type="entry name" value="HTH_CROC1"/>
    <property type="match status" value="1"/>
</dbReference>
<comment type="caution">
    <text evidence="2">The sequence shown here is derived from an EMBL/GenBank/DDBJ whole genome shotgun (WGS) entry which is preliminary data.</text>
</comment>
<evidence type="ECO:0000313" key="2">
    <source>
        <dbReference type="EMBL" id="RPD86918.1"/>
    </source>
</evidence>
<accession>A0A3N4MUK1</accession>
<proteinExistence type="predicted"/>
<sequence length="287" mass="31288">MDNQQKPVHNIEAAKALGDELRQLREKQGIDISDIAGRLKLSAEQIQDLEKGDYSSFSGLVFATGFLRSYARLLKMDEQQISGRLKTVVPQTADHVYAVNREKDVGFNYQSVEKNGFPKWILGVAALALITGSIYLWQNKSNLENNQQHTQDSSAVQNSLQAPALKASNVEVSKMTEQGTQVIAAASSASDPAASSASEPKIEVAADELWVKVQYRSNLIIHDKDGKMVFSNIIPAGSERRFKGGAPYEVWIGIAAGAEANYGGTSIRPVEYRAQGKQSATFIAGKK</sequence>
<organism evidence="2 3">
    <name type="scientific">Neisseria weixii</name>
    <dbReference type="NCBI Taxonomy" id="1853276"/>
    <lineage>
        <taxon>Bacteria</taxon>
        <taxon>Pseudomonadati</taxon>
        <taxon>Pseudomonadota</taxon>
        <taxon>Betaproteobacteria</taxon>
        <taxon>Neisseriales</taxon>
        <taxon>Neisseriaceae</taxon>
        <taxon>Neisseria</taxon>
    </lineage>
</organism>
<dbReference type="AlphaFoldDB" id="A0A3N4MUK1"/>